<evidence type="ECO:0000313" key="2">
    <source>
        <dbReference type="EMBL" id="KAG5346600.1"/>
    </source>
</evidence>
<sequence>MDQRICIKFCVKNTIKCAFRMLTVAYGEATLDRSNVYRWYKMFSEGREDVLDCYVVLHPQKPNEVDRCIVSELDYIRNRKKSLPKIFTRNFHFLTKTSFKILCKQN</sequence>
<evidence type="ECO:0000259" key="1">
    <source>
        <dbReference type="Pfam" id="PF17906"/>
    </source>
</evidence>
<dbReference type="EMBL" id="JAANIC010001497">
    <property type="protein sequence ID" value="KAG5346600.1"/>
    <property type="molecule type" value="Genomic_DNA"/>
</dbReference>
<dbReference type="Gene3D" id="1.10.10.1450">
    <property type="match status" value="1"/>
</dbReference>
<evidence type="ECO:0000313" key="3">
    <source>
        <dbReference type="Proteomes" id="UP000669903"/>
    </source>
</evidence>
<dbReference type="InterPro" id="IPR041426">
    <property type="entry name" value="Mos1_HTH"/>
</dbReference>
<reference evidence="2" key="1">
    <citation type="submission" date="2020-03" db="EMBL/GenBank/DDBJ databases">
        <title>Relaxed selection underlies rapid genomic changes in the transitions from sociality to social parasitism in ants.</title>
        <authorList>
            <person name="Bi X."/>
        </authorList>
    </citation>
    <scope>NUCLEOTIDE SEQUENCE</scope>
    <source>
        <strain evidence="2">BGI-DK2014a</strain>
        <tissue evidence="2">Whole body</tissue>
    </source>
</reference>
<dbReference type="Proteomes" id="UP000669903">
    <property type="component" value="Unassembled WGS sequence"/>
</dbReference>
<keyword evidence="3" id="KW-1185">Reference proteome</keyword>
<feature type="non-terminal residue" evidence="2">
    <location>
        <position position="1"/>
    </location>
</feature>
<gene>
    <name evidence="2" type="primary">Gvqw3_26</name>
    <name evidence="2" type="ORF">G6Z76_0007975</name>
</gene>
<accession>A0A836K6W4</accession>
<feature type="domain" description="Mos1 transposase HTH" evidence="1">
    <location>
        <begin position="4"/>
        <end position="46"/>
    </location>
</feature>
<dbReference type="Pfam" id="PF17906">
    <property type="entry name" value="HTH_48"/>
    <property type="match status" value="1"/>
</dbReference>
<protein>
    <submittedName>
        <fullName evidence="2">GVQW3 protein</fullName>
    </submittedName>
</protein>
<dbReference type="AlphaFoldDB" id="A0A836K6W4"/>
<comment type="caution">
    <text evidence="2">The sequence shown here is derived from an EMBL/GenBank/DDBJ whole genome shotgun (WGS) entry which is preliminary data.</text>
</comment>
<feature type="non-terminal residue" evidence="2">
    <location>
        <position position="106"/>
    </location>
</feature>
<organism evidence="2 3">
    <name type="scientific">Acromyrmex charruanus</name>
    <dbReference type="NCBI Taxonomy" id="2715315"/>
    <lineage>
        <taxon>Eukaryota</taxon>
        <taxon>Metazoa</taxon>
        <taxon>Ecdysozoa</taxon>
        <taxon>Arthropoda</taxon>
        <taxon>Hexapoda</taxon>
        <taxon>Insecta</taxon>
        <taxon>Pterygota</taxon>
        <taxon>Neoptera</taxon>
        <taxon>Endopterygota</taxon>
        <taxon>Hymenoptera</taxon>
        <taxon>Apocrita</taxon>
        <taxon>Aculeata</taxon>
        <taxon>Formicoidea</taxon>
        <taxon>Formicidae</taxon>
        <taxon>Myrmicinae</taxon>
        <taxon>Acromyrmex</taxon>
    </lineage>
</organism>
<proteinExistence type="predicted"/>
<name>A0A836K6W4_9HYME</name>